<sequence>MSTHTEHDFTKAKAVTVDGIEGEYARVEMPDGTTEDWRLDAMPEGVKEGDVVYVRAAEGQFEMRIDHEETRERRQHAQSQLDTLNAESGTGTEEINL</sequence>
<feature type="region of interest" description="Disordered" evidence="1">
    <location>
        <begin position="66"/>
        <end position="97"/>
    </location>
</feature>
<feature type="compositionally biased region" description="Polar residues" evidence="1">
    <location>
        <begin position="77"/>
        <end position="97"/>
    </location>
</feature>
<accession>A0AAU6Q3A8</accession>
<gene>
    <name evidence="2" type="ORF">WDJ50_02450</name>
</gene>
<evidence type="ECO:0000313" key="2">
    <source>
        <dbReference type="EMBL" id="WYF44997.1"/>
    </source>
</evidence>
<name>A0AAU6Q3A8_9DEIO</name>
<dbReference type="Pfam" id="PF11213">
    <property type="entry name" value="DUF3006"/>
    <property type="match status" value="1"/>
</dbReference>
<evidence type="ECO:0000256" key="1">
    <source>
        <dbReference type="SAM" id="MobiDB-lite"/>
    </source>
</evidence>
<dbReference type="AlphaFoldDB" id="A0AAU6Q3A8"/>
<dbReference type="InterPro" id="IPR021377">
    <property type="entry name" value="DUF3006"/>
</dbReference>
<protein>
    <submittedName>
        <fullName evidence="2">DUF3006 domain-containing protein</fullName>
    </submittedName>
</protein>
<reference evidence="2" key="1">
    <citation type="submission" date="2024-03" db="EMBL/GenBank/DDBJ databases">
        <title>Deinococcus weizhi sp. nov., isolated from human skin.</title>
        <authorList>
            <person name="Wei Z."/>
            <person name="Tian F."/>
            <person name="Yang C."/>
            <person name="Xin L.T."/>
            <person name="Wen Z.J."/>
            <person name="Lan K.C."/>
            <person name="Yu L."/>
            <person name="Zhe W."/>
            <person name="Dan F.D."/>
            <person name="Jun W."/>
            <person name="Rui Z."/>
            <person name="Yong X.J."/>
            <person name="Ting Y."/>
            <person name="Wei X."/>
            <person name="Xu Z.G."/>
            <person name="Xin Z."/>
            <person name="Dong F.G."/>
            <person name="Ni X.M."/>
            <person name="Zheng M.G."/>
            <person name="Chun Y."/>
            <person name="Qian W.X."/>
        </authorList>
    </citation>
    <scope>NUCLEOTIDE SEQUENCE</scope>
    <source>
        <strain evidence="2">VB142</strain>
    </source>
</reference>
<dbReference type="EMBL" id="CP149782">
    <property type="protein sequence ID" value="WYF44997.1"/>
    <property type="molecule type" value="Genomic_DNA"/>
</dbReference>
<proteinExistence type="predicted"/>
<organism evidence="2">
    <name type="scientific">Deinococcus sp. VB142</name>
    <dbReference type="NCBI Taxonomy" id="3112952"/>
    <lineage>
        <taxon>Bacteria</taxon>
        <taxon>Thermotogati</taxon>
        <taxon>Deinococcota</taxon>
        <taxon>Deinococci</taxon>
        <taxon>Deinococcales</taxon>
        <taxon>Deinococcaceae</taxon>
        <taxon>Deinococcus</taxon>
    </lineage>
</organism>
<dbReference type="RefSeq" id="WP_339096169.1">
    <property type="nucleotide sequence ID" value="NZ_CP149782.1"/>
</dbReference>